<proteinExistence type="predicted"/>
<evidence type="ECO:0000313" key="2">
    <source>
        <dbReference type="Proteomes" id="UP000185568"/>
    </source>
</evidence>
<dbReference type="STRING" id="1714264.BTO30_13435"/>
<dbReference type="AlphaFoldDB" id="A0A1Q8Q2Y1"/>
<dbReference type="EMBL" id="MSDU01000034">
    <property type="protein sequence ID" value="OLN21700.1"/>
    <property type="molecule type" value="Genomic_DNA"/>
</dbReference>
<organism evidence="1 2">
    <name type="scientific">Domibacillus antri</name>
    <dbReference type="NCBI Taxonomy" id="1714264"/>
    <lineage>
        <taxon>Bacteria</taxon>
        <taxon>Bacillati</taxon>
        <taxon>Bacillota</taxon>
        <taxon>Bacilli</taxon>
        <taxon>Bacillales</taxon>
        <taxon>Bacillaceae</taxon>
        <taxon>Domibacillus</taxon>
    </lineage>
</organism>
<keyword evidence="2" id="KW-1185">Reference proteome</keyword>
<dbReference type="OrthoDB" id="2469382at2"/>
<accession>A0A1Q8Q2Y1</accession>
<reference evidence="1 2" key="1">
    <citation type="submission" date="2016-12" db="EMBL/GenBank/DDBJ databases">
        <title>Domibacillus antri genome sequencing.</title>
        <authorList>
            <person name="Verma A."/>
            <person name="Krishnamurthi S."/>
        </authorList>
    </citation>
    <scope>NUCLEOTIDE SEQUENCE [LARGE SCALE GENOMIC DNA]</scope>
    <source>
        <strain evidence="1 2">XD80</strain>
    </source>
</reference>
<evidence type="ECO:0000313" key="1">
    <source>
        <dbReference type="EMBL" id="OLN21700.1"/>
    </source>
</evidence>
<sequence>MPYISSMFTEQTLQTDFVALAVANGWLEVARFKKVTYVFTDIFYGTNSIPEPSTLPLELKIADHALLKNSRGDIYAIARICEPELTWGDIPAEFKTGELPNQEQLGTDSVLRESLHAWMHDQWNEQLVDTSKIYFYMLNSAPTIPVSNEVVFPTSAASIRDVLDIELLGYEPKLIEGGTSYEIIRTDVQHLIMQSPMTPVSTRNIGTSDNGWMTNWWPDSKLKVEGFIDGEVLSLLIRADNTAAYDDNQVPMIPVYFGPLVPLDPADTDHASLFAGSAVGLPTYQYDSTTPFIADTAILLPTEKQYPQNPGNGIDNIIVKRSKLGAYYQAYSLSVSTGPEQMPPDRKDDAGRQFPSAWRNEANDEYTYPATSSYTNKATVSRAWVVHPEERERGYLKHMIVASSVGPRNGVRLKLKKAACPDVFEYYKYIVVDAVSPLTKRPSVPYRPMGFGIFEREGV</sequence>
<dbReference type="Proteomes" id="UP000185568">
    <property type="component" value="Unassembled WGS sequence"/>
</dbReference>
<comment type="caution">
    <text evidence="1">The sequence shown here is derived from an EMBL/GenBank/DDBJ whole genome shotgun (WGS) entry which is preliminary data.</text>
</comment>
<gene>
    <name evidence="1" type="ORF">BTO30_13435</name>
</gene>
<protein>
    <recommendedName>
        <fullName evidence="3">Major virion structural protein</fullName>
    </recommendedName>
</protein>
<evidence type="ECO:0008006" key="3">
    <source>
        <dbReference type="Google" id="ProtNLM"/>
    </source>
</evidence>
<name>A0A1Q8Q2Y1_9BACI</name>
<dbReference type="RefSeq" id="WP_075399235.1">
    <property type="nucleotide sequence ID" value="NZ_MSDU01000034.1"/>
</dbReference>